<feature type="transmembrane region" description="Helical" evidence="6">
    <location>
        <begin position="218"/>
        <end position="237"/>
    </location>
</feature>
<feature type="transmembrane region" description="Helical" evidence="6">
    <location>
        <begin position="59"/>
        <end position="77"/>
    </location>
</feature>
<dbReference type="Proteomes" id="UP000237347">
    <property type="component" value="Unassembled WGS sequence"/>
</dbReference>
<feature type="transmembrane region" description="Helical" evidence="6">
    <location>
        <begin position="570"/>
        <end position="588"/>
    </location>
</feature>
<dbReference type="InterPro" id="IPR036259">
    <property type="entry name" value="MFS_trans_sf"/>
</dbReference>
<dbReference type="InterPro" id="IPR056555">
    <property type="entry name" value="NFD4_C"/>
</dbReference>
<feature type="transmembrane region" description="Helical" evidence="6">
    <location>
        <begin position="154"/>
        <end position="182"/>
    </location>
</feature>
<evidence type="ECO:0000256" key="5">
    <source>
        <dbReference type="SAM" id="MobiDB-lite"/>
    </source>
</evidence>
<evidence type="ECO:0000313" key="10">
    <source>
        <dbReference type="Proteomes" id="UP000237347"/>
    </source>
</evidence>
<evidence type="ECO:0000259" key="7">
    <source>
        <dbReference type="Pfam" id="PF06813"/>
    </source>
</evidence>
<evidence type="ECO:0000313" key="9">
    <source>
        <dbReference type="EMBL" id="KAK7844232.1"/>
    </source>
</evidence>
<keyword evidence="10" id="KW-1185">Reference proteome</keyword>
<accession>A0AAW0KXZ8</accession>
<feature type="transmembrane region" description="Helical" evidence="6">
    <location>
        <begin position="499"/>
        <end position="519"/>
    </location>
</feature>
<keyword evidence="2 6" id="KW-0812">Transmembrane</keyword>
<proteinExistence type="predicted"/>
<evidence type="ECO:0000259" key="8">
    <source>
        <dbReference type="Pfam" id="PF23262"/>
    </source>
</evidence>
<evidence type="ECO:0000256" key="3">
    <source>
        <dbReference type="ARBA" id="ARBA00022989"/>
    </source>
</evidence>
<dbReference type="GO" id="GO:0022857">
    <property type="term" value="F:transmembrane transporter activity"/>
    <property type="evidence" value="ECO:0007669"/>
    <property type="project" value="InterPro"/>
</dbReference>
<dbReference type="SUPFAM" id="SSF103473">
    <property type="entry name" value="MFS general substrate transporter"/>
    <property type="match status" value="3"/>
</dbReference>
<dbReference type="InterPro" id="IPR010658">
    <property type="entry name" value="Nodulin-like"/>
</dbReference>
<evidence type="ECO:0000256" key="6">
    <source>
        <dbReference type="SAM" id="Phobius"/>
    </source>
</evidence>
<dbReference type="EMBL" id="PKMF04000189">
    <property type="protein sequence ID" value="KAK7844232.1"/>
    <property type="molecule type" value="Genomic_DNA"/>
</dbReference>
<feature type="transmembrane region" description="Helical" evidence="6">
    <location>
        <begin position="83"/>
        <end position="102"/>
    </location>
</feature>
<sequence>MGSGVAVVNNFSQIGKSLNYTAVEVNNLVTLWSVCNFVGRIGVGYLSDYLLHTRGWTRPLLMAISLAAMTTSLIVFASNLPGILYVVSILVSLCYGSLWSLMPTITSEIFGVRHLGTIFNAIGLAGPVGSYIFSVRVIRYIYDTQAAGEDHSCFGTHCFLLSFLIMAFLAILGCLAAIALFFRTRQFYNCGVYTFSVYSSVLKSSQGYDQSMLETMAVFRDIGSMGGVLAGLLYSAVTNGSNRSGFGGPWAVLLAGATQNFLGYFLTWASVVGLIKRPPVPLMCLFMYLSSQSMPFFGTANTVSGVQNFPDYSGTIVGIMKGFSGISRAILIRAYNTFYEGEPSKFLLMLALLPTLISLVLMVLVKIYKINTGDDKKHLNGFFAVALIIAGYLMIIIILENIFSLPLWAHRVTFILLLLLLASPLGIAIRAQNEDSKRVLETLSFGSNPLRGHPELLRSSSDSSVPEDMAYHELPSGALDDKVLFDEEGMNLLQAMCTVNFWLLFIAMICGMGSTMAVINNLSQMGQSLNYTSVEVNNLVSLWSIWDCFGRVGAGYLSDYLLHTRGWARPLLMAITLATMIIGLIVIAPGFPRILYAGSILIGICDGSLWSLIPTITSDIFGVRHMGTIFSAITLASPVGFYIFSVKLIGYIYDKEAGGDDHSCFGTRCFMLSLLIMASLALLGFLLAIALFIRTKRFYSLRRLKESKNPIMIVERHCCNITFSLSWGCTAISGAIIIQAYDTFYKGEPSKFLLMLALWPTFVSLVLMLLVRIYKANASDDKKHLNGQKDGDDVGARTRSDDPDGVESIEMSYFSFSTYHEVPRGEDQVNVALDDKIMFDEEGTNLLQAMRTVNFWLLFIAMGSTQAMLNNLSQIGQSLNYTIVEVNNFFSLWSIWNCLSRVGVGYLSDYLLHTRGLARPLLMTITLAMIVVGHIVIASGFPGALYVGSIIMGICDGSQCH</sequence>
<feature type="transmembrane region" description="Helical" evidence="6">
    <location>
        <begin position="718"/>
        <end position="741"/>
    </location>
</feature>
<evidence type="ECO:0000256" key="2">
    <source>
        <dbReference type="ARBA" id="ARBA00022692"/>
    </source>
</evidence>
<dbReference type="Gene3D" id="1.20.1250.20">
    <property type="entry name" value="MFS general substrate transporter like domains"/>
    <property type="match status" value="2"/>
</dbReference>
<dbReference type="PANTHER" id="PTHR21576:SF22">
    <property type="entry name" value="F25A4.25 PROTEIN"/>
    <property type="match status" value="1"/>
</dbReference>
<evidence type="ECO:0000256" key="1">
    <source>
        <dbReference type="ARBA" id="ARBA00004141"/>
    </source>
</evidence>
<comment type="caution">
    <text evidence="9">The sequence shown here is derived from an EMBL/GenBank/DDBJ whole genome shotgun (WGS) entry which is preliminary data.</text>
</comment>
<gene>
    <name evidence="9" type="primary">NFD4_26</name>
    <name evidence="9" type="ORF">CFP56_011117</name>
</gene>
<feature type="transmembrane region" description="Helical" evidence="6">
    <location>
        <begin position="249"/>
        <end position="275"/>
    </location>
</feature>
<feature type="transmembrane region" description="Helical" evidence="6">
    <location>
        <begin position="539"/>
        <end position="558"/>
    </location>
</feature>
<feature type="transmembrane region" description="Helical" evidence="6">
    <location>
        <begin position="920"/>
        <end position="941"/>
    </location>
</feature>
<comment type="subcellular location">
    <subcellularLocation>
        <location evidence="1">Membrane</location>
        <topology evidence="1">Multi-pass membrane protein</topology>
    </subcellularLocation>
</comment>
<dbReference type="Pfam" id="PF23262">
    <property type="entry name" value="NFD4_C"/>
    <property type="match status" value="1"/>
</dbReference>
<feature type="transmembrane region" description="Helical" evidence="6">
    <location>
        <begin position="408"/>
        <end position="429"/>
    </location>
</feature>
<name>A0AAW0KXZ8_QUESU</name>
<evidence type="ECO:0000256" key="4">
    <source>
        <dbReference type="ARBA" id="ARBA00023136"/>
    </source>
</evidence>
<feature type="transmembrane region" description="Helical" evidence="6">
    <location>
        <begin position="346"/>
        <end position="367"/>
    </location>
</feature>
<dbReference type="Pfam" id="PF06813">
    <property type="entry name" value="Nodulin-like"/>
    <property type="match status" value="1"/>
</dbReference>
<feature type="transmembrane region" description="Helical" evidence="6">
    <location>
        <begin position="379"/>
        <end position="402"/>
    </location>
</feature>
<feature type="domain" description="Nodulin-like" evidence="7">
    <location>
        <begin position="192"/>
        <end position="428"/>
    </location>
</feature>
<keyword evidence="3 6" id="KW-1133">Transmembrane helix</keyword>
<organism evidence="9 10">
    <name type="scientific">Quercus suber</name>
    <name type="common">Cork oak</name>
    <dbReference type="NCBI Taxonomy" id="58331"/>
    <lineage>
        <taxon>Eukaryota</taxon>
        <taxon>Viridiplantae</taxon>
        <taxon>Streptophyta</taxon>
        <taxon>Embryophyta</taxon>
        <taxon>Tracheophyta</taxon>
        <taxon>Spermatophyta</taxon>
        <taxon>Magnoliopsida</taxon>
        <taxon>eudicotyledons</taxon>
        <taxon>Gunneridae</taxon>
        <taxon>Pentapetalae</taxon>
        <taxon>rosids</taxon>
        <taxon>fabids</taxon>
        <taxon>Fagales</taxon>
        <taxon>Fagaceae</taxon>
        <taxon>Quercus</taxon>
    </lineage>
</organism>
<dbReference type="InterPro" id="IPR011701">
    <property type="entry name" value="MFS"/>
</dbReference>
<reference evidence="9 10" key="1">
    <citation type="journal article" date="2018" name="Sci. Data">
        <title>The draft genome sequence of cork oak.</title>
        <authorList>
            <person name="Ramos A.M."/>
            <person name="Usie A."/>
            <person name="Barbosa P."/>
            <person name="Barros P.M."/>
            <person name="Capote T."/>
            <person name="Chaves I."/>
            <person name="Simoes F."/>
            <person name="Abreu I."/>
            <person name="Carrasquinho I."/>
            <person name="Faro C."/>
            <person name="Guimaraes J.B."/>
            <person name="Mendonca D."/>
            <person name="Nobrega F."/>
            <person name="Rodrigues L."/>
            <person name="Saibo N.J.M."/>
            <person name="Varela M.C."/>
            <person name="Egas C."/>
            <person name="Matos J."/>
            <person name="Miguel C.M."/>
            <person name="Oliveira M.M."/>
            <person name="Ricardo C.P."/>
            <person name="Goncalves S."/>
        </authorList>
    </citation>
    <scope>NUCLEOTIDE SEQUENCE [LARGE SCALE GENOMIC DNA]</scope>
    <source>
        <strain evidence="10">cv. HL8</strain>
    </source>
</reference>
<keyword evidence="4 6" id="KW-0472">Membrane</keyword>
<feature type="transmembrane region" description="Helical" evidence="6">
    <location>
        <begin position="753"/>
        <end position="774"/>
    </location>
</feature>
<dbReference type="GO" id="GO:0016020">
    <property type="term" value="C:membrane"/>
    <property type="evidence" value="ECO:0007669"/>
    <property type="project" value="UniProtKB-SubCell"/>
</dbReference>
<feature type="compositionally biased region" description="Basic and acidic residues" evidence="5">
    <location>
        <begin position="784"/>
        <end position="802"/>
    </location>
</feature>
<feature type="transmembrane region" description="Helical" evidence="6">
    <location>
        <begin position="665"/>
        <end position="693"/>
    </location>
</feature>
<feature type="transmembrane region" description="Helical" evidence="6">
    <location>
        <begin position="629"/>
        <end position="653"/>
    </location>
</feature>
<feature type="domain" description="NFD4 C-terminal" evidence="8">
    <location>
        <begin position="4"/>
        <end position="189"/>
    </location>
</feature>
<feature type="transmembrane region" description="Helical" evidence="6">
    <location>
        <begin position="114"/>
        <end position="134"/>
    </location>
</feature>
<feature type="transmembrane region" description="Helical" evidence="6">
    <location>
        <begin position="594"/>
        <end position="617"/>
    </location>
</feature>
<feature type="region of interest" description="Disordered" evidence="5">
    <location>
        <begin position="784"/>
        <end position="806"/>
    </location>
</feature>
<dbReference type="Pfam" id="PF07690">
    <property type="entry name" value="MFS_1"/>
    <property type="match status" value="1"/>
</dbReference>
<dbReference type="PANTHER" id="PTHR21576">
    <property type="entry name" value="UNCHARACTERIZED NODULIN-LIKE PROTEIN"/>
    <property type="match status" value="1"/>
</dbReference>
<dbReference type="AlphaFoldDB" id="A0AAW0KXZ8"/>
<protein>
    <submittedName>
        <fullName evidence="9">Protein nuclear fusion defective 4</fullName>
    </submittedName>
</protein>